<organism evidence="1 2">
    <name type="scientific">Cupriavidus nantongensis</name>
    <dbReference type="NCBI Taxonomy" id="1796606"/>
    <lineage>
        <taxon>Bacteria</taxon>
        <taxon>Pseudomonadati</taxon>
        <taxon>Pseudomonadota</taxon>
        <taxon>Betaproteobacteria</taxon>
        <taxon>Burkholderiales</taxon>
        <taxon>Burkholderiaceae</taxon>
        <taxon>Cupriavidus</taxon>
    </lineage>
</organism>
<dbReference type="OrthoDB" id="9797093at2"/>
<evidence type="ECO:0008006" key="3">
    <source>
        <dbReference type="Google" id="ProtNLM"/>
    </source>
</evidence>
<protein>
    <recommendedName>
        <fullName evidence="3">Cytoplasmic protein</fullName>
    </recommendedName>
</protein>
<dbReference type="Proteomes" id="UP000075238">
    <property type="component" value="Chromosome 1"/>
</dbReference>
<name>A0A142JGS8_9BURK</name>
<evidence type="ECO:0000313" key="1">
    <source>
        <dbReference type="EMBL" id="AMR77290.1"/>
    </source>
</evidence>
<dbReference type="Pfam" id="PF05973">
    <property type="entry name" value="Gp49"/>
    <property type="match status" value="1"/>
</dbReference>
<proteinExistence type="predicted"/>
<dbReference type="EMBL" id="CP014844">
    <property type="protein sequence ID" value="AMR77290.1"/>
    <property type="molecule type" value="Genomic_DNA"/>
</dbReference>
<sequence>MAHDDIKPVEFLGTSLDDLREFPTTAKRQAGLQLDRVQRGFEPDDWKPMATVGAGVKEIRVSDAAGIFRVMYVAKFDDAVYVLHCFQKKTQQTAKRDIDLAAARYKELLKELKK</sequence>
<evidence type="ECO:0000313" key="2">
    <source>
        <dbReference type="Proteomes" id="UP000075238"/>
    </source>
</evidence>
<dbReference type="RefSeq" id="WP_062797596.1">
    <property type="nucleotide sequence ID" value="NZ_CP014844.1"/>
</dbReference>
<dbReference type="STRING" id="1796606.A2G96_05840"/>
<gene>
    <name evidence="1" type="ORF">A2G96_05840</name>
</gene>
<dbReference type="KEGG" id="cnan:A2G96_05840"/>
<keyword evidence="2" id="KW-1185">Reference proteome</keyword>
<reference evidence="1 2" key="1">
    <citation type="submission" date="2016-03" db="EMBL/GenBank/DDBJ databases">
        <title>Complete genome sequence of a novel chlorpyrifos degrading bacterium, Cupriavidus nantongensis sp. X1.</title>
        <authorList>
            <person name="Fang L."/>
        </authorList>
    </citation>
    <scope>NUCLEOTIDE SEQUENCE [LARGE SCALE GENOMIC DNA]</scope>
    <source>
        <strain evidence="1 2">X1</strain>
    </source>
</reference>
<dbReference type="InterPro" id="IPR009241">
    <property type="entry name" value="HigB-like"/>
</dbReference>
<accession>A0A142JGS8</accession>
<dbReference type="AlphaFoldDB" id="A0A142JGS8"/>